<dbReference type="InterPro" id="IPR058541">
    <property type="entry name" value="Ig_TPPC8_1st"/>
</dbReference>
<evidence type="ECO:0000313" key="3">
    <source>
        <dbReference type="EMBL" id="KAL0579376.1"/>
    </source>
</evidence>
<feature type="domain" description="TPPC8 first Ig-like" evidence="2">
    <location>
        <begin position="702"/>
        <end position="841"/>
    </location>
</feature>
<organism evidence="3 4">
    <name type="scientific">Marasmius crinis-equi</name>
    <dbReference type="NCBI Taxonomy" id="585013"/>
    <lineage>
        <taxon>Eukaryota</taxon>
        <taxon>Fungi</taxon>
        <taxon>Dikarya</taxon>
        <taxon>Basidiomycota</taxon>
        <taxon>Agaricomycotina</taxon>
        <taxon>Agaricomycetes</taxon>
        <taxon>Agaricomycetidae</taxon>
        <taxon>Agaricales</taxon>
        <taxon>Marasmiineae</taxon>
        <taxon>Marasmiaceae</taxon>
        <taxon>Marasmius</taxon>
    </lineage>
</organism>
<dbReference type="InterPro" id="IPR024420">
    <property type="entry name" value="TRAPP_III_complex_Trs85"/>
</dbReference>
<comment type="caution">
    <text evidence="3">The sequence shown here is derived from an EMBL/GenBank/DDBJ whole genome shotgun (WGS) entry which is preliminary data.</text>
</comment>
<evidence type="ECO:0000259" key="2">
    <source>
        <dbReference type="Pfam" id="PF24545"/>
    </source>
</evidence>
<evidence type="ECO:0000313" key="4">
    <source>
        <dbReference type="Proteomes" id="UP001465976"/>
    </source>
</evidence>
<feature type="region of interest" description="Disordered" evidence="1">
    <location>
        <begin position="224"/>
        <end position="267"/>
    </location>
</feature>
<evidence type="ECO:0000256" key="1">
    <source>
        <dbReference type="SAM" id="MobiDB-lite"/>
    </source>
</evidence>
<feature type="compositionally biased region" description="Low complexity" evidence="1">
    <location>
        <begin position="347"/>
        <end position="357"/>
    </location>
</feature>
<dbReference type="PANTHER" id="PTHR12975">
    <property type="entry name" value="TRANSPORT PROTEIN TRAPP"/>
    <property type="match status" value="1"/>
</dbReference>
<keyword evidence="4" id="KW-1185">Reference proteome</keyword>
<dbReference type="PANTHER" id="PTHR12975:SF6">
    <property type="entry name" value="TRAFFICKING PROTEIN PARTICLE COMPLEX SUBUNIT 8"/>
    <property type="match status" value="1"/>
</dbReference>
<sequence>MAPALPTSLSPHVCILSSPDLNEVLSAASLPSLPDVLQSFSPFPQVTTRTTTLNSVPHSSFALRFSDLEQVEAACKEDEEQRAARTLDWIGNRLSQRCGRWVEDLEKLGDSAVRMPWWEELKRCAEGDNIPNRNETWNHPTAIILAVSTNAPNPLQAITALHSRAIDLPSWVDPTYLKFTLIIHPKESGLSDEEAGALYNAVKKQYGLQTYLLPVELPNPPPAPIPVPAAMPRLPPPDSDSPDFRPPPTPYTPHAPQLPVPTPKARGVSSAMNTLRMNEKDIQHTAKFTREFLVMSLIPWMERCVVEWNETVSKYSSTRRLPSRLFSSTRRLFGSPSPSPAPGQHHSSASVSSAPLRSSTINGPISIQTNAQGAPPPQQRRLAEFATILGDFKLAVSVWESLRKDSKGGSEILPLVLSPSPAIQLHVSNAITALYGGSFDPPPLAQLRAIQYAVRWEIGIDSSDFLGDLLEGERWLVWAAGNSEEATSAILLAHAAFLSVKKRTRRRAAYWYLSAANRLEKCGIKPLTMFFLRKAQNLWSLAPEKELSPSFWDSEGIDPVKSQRFDAISAGIEYPLARLLYTTGDVSNAVHVFLSLLQNSSSSRLHKVSLDNTEEYGALPEKDHLYLDEFRVALEHLKSHLTDPEIWSTFKLSFTSCLPQQTKLRYSQEDQGNAGVWSQREEAWNEFRKARGITQGLLKECKASVNETFWVDLVVRNPLHVEVNLSNVTVDIEEAGTAGSSSSQSFIETEVLSNITLYPRETRTIPIAVKSSKATTLVITHARYDFLSLLPTTESLACRGRRLHGTPAQRQTPTYGPDVVLKVVVAEAEQKLLANFVDTQRRVLLEGENTRLRLWLSNAGKRSIGEAWIVSDSDDEFWPSSRDGDSVDDGTGKEQEILPCDNTLSPRDPHPILSDGSTLEPGDDLEVPLTLYADGLGEKNFSVLIVYRENESDSYHQVSVTQVYEVQSLFRHRITARPSPNLDDLYLVDLHIENSSDSKAVQFTQVSTLSPLWTCRGLRKDQLSPLLPLQSCRLHFGVRHWQDSQGPDETIEFVKGKLRSVLQGRDVDRSDPPPINLCCNHIVKSARSSNPNLRRFIFSRKRHSMTRSIRLCHPHIPPATHRCIFPLYNPAALDVLLSWSIPSEGRSGHLMISDLNVGAGHAALRGLLEESENAKTTRSMYSETRQERLEMFQAIRDSEWNVEMNPLVVHVTTPHVVKHDFSRGPCNTAATIYIRNYSSTLSSQFTLKLSGDPDLYSTLSNDDSPAPYMGRMSHRGTLAPHEDTSVQARLWITRPGSYVLGGWRLETEVLEDGQPTAIRHRYAQEPSSGEELARIIVCSE</sequence>
<dbReference type="Proteomes" id="UP001465976">
    <property type="component" value="Unassembled WGS sequence"/>
</dbReference>
<name>A0ABR3FV90_9AGAR</name>
<dbReference type="Pfam" id="PF12739">
    <property type="entry name" value="TRAPPC-Trs85"/>
    <property type="match status" value="1"/>
</dbReference>
<protein>
    <recommendedName>
        <fullName evidence="2">TPPC8 first Ig-like domain-containing protein</fullName>
    </recommendedName>
</protein>
<gene>
    <name evidence="3" type="ORF">V5O48_002652</name>
</gene>
<accession>A0ABR3FV90</accession>
<reference evidence="3 4" key="1">
    <citation type="submission" date="2024-02" db="EMBL/GenBank/DDBJ databases">
        <title>A draft genome for the cacao thread blight pathogen Marasmius crinis-equi.</title>
        <authorList>
            <person name="Cohen S.P."/>
            <person name="Baruah I.K."/>
            <person name="Amoako-Attah I."/>
            <person name="Bukari Y."/>
            <person name="Meinhardt L.W."/>
            <person name="Bailey B.A."/>
        </authorList>
    </citation>
    <scope>NUCLEOTIDE SEQUENCE [LARGE SCALE GENOMIC DNA]</scope>
    <source>
        <strain evidence="3 4">GH-76</strain>
    </source>
</reference>
<dbReference type="EMBL" id="JBAHYK010000062">
    <property type="protein sequence ID" value="KAL0579376.1"/>
    <property type="molecule type" value="Genomic_DNA"/>
</dbReference>
<proteinExistence type="predicted"/>
<feature type="compositionally biased region" description="Pro residues" evidence="1">
    <location>
        <begin position="224"/>
        <end position="262"/>
    </location>
</feature>
<dbReference type="Pfam" id="PF24545">
    <property type="entry name" value="Ig_TPPC8_1st"/>
    <property type="match status" value="1"/>
</dbReference>
<feature type="region of interest" description="Disordered" evidence="1">
    <location>
        <begin position="332"/>
        <end position="357"/>
    </location>
</feature>